<name>A0A1D1UNB8_RAMVA</name>
<proteinExistence type="predicted"/>
<dbReference type="EMBL" id="BDGG01000002">
    <property type="protein sequence ID" value="GAU91206.1"/>
    <property type="molecule type" value="Genomic_DNA"/>
</dbReference>
<dbReference type="AlphaFoldDB" id="A0A1D1UNB8"/>
<organism evidence="1 2">
    <name type="scientific">Ramazzottius varieornatus</name>
    <name type="common">Water bear</name>
    <name type="synonym">Tardigrade</name>
    <dbReference type="NCBI Taxonomy" id="947166"/>
    <lineage>
        <taxon>Eukaryota</taxon>
        <taxon>Metazoa</taxon>
        <taxon>Ecdysozoa</taxon>
        <taxon>Tardigrada</taxon>
        <taxon>Eutardigrada</taxon>
        <taxon>Parachela</taxon>
        <taxon>Hypsibioidea</taxon>
        <taxon>Ramazzottiidae</taxon>
        <taxon>Ramazzottius</taxon>
    </lineage>
</organism>
<evidence type="ECO:0000313" key="2">
    <source>
        <dbReference type="Proteomes" id="UP000186922"/>
    </source>
</evidence>
<dbReference type="Proteomes" id="UP000186922">
    <property type="component" value="Unassembled WGS sequence"/>
</dbReference>
<accession>A0A1D1UNB8</accession>
<evidence type="ECO:0000313" key="1">
    <source>
        <dbReference type="EMBL" id="GAU91206.1"/>
    </source>
</evidence>
<gene>
    <name evidence="1" type="primary">RvY_03509-1</name>
    <name evidence="1" type="synonym">RvY_03509.1</name>
    <name evidence="1" type="ORF">RvY_03509</name>
</gene>
<sequence length="65" mass="7177">MSHGRIGTKAASKTLIVPKPGFPHRIFQLTRKSIYVDNSINVETASLKGSQNNQVFLFAGGYKKQ</sequence>
<protein>
    <submittedName>
        <fullName evidence="1">Uncharacterized protein</fullName>
    </submittedName>
</protein>
<comment type="caution">
    <text evidence="1">The sequence shown here is derived from an EMBL/GenBank/DDBJ whole genome shotgun (WGS) entry which is preliminary data.</text>
</comment>
<keyword evidence="2" id="KW-1185">Reference proteome</keyword>
<reference evidence="1 2" key="1">
    <citation type="journal article" date="2016" name="Nat. Commun.">
        <title>Extremotolerant tardigrade genome and improved radiotolerance of human cultured cells by tardigrade-unique protein.</title>
        <authorList>
            <person name="Hashimoto T."/>
            <person name="Horikawa D.D."/>
            <person name="Saito Y."/>
            <person name="Kuwahara H."/>
            <person name="Kozuka-Hata H."/>
            <person name="Shin-I T."/>
            <person name="Minakuchi Y."/>
            <person name="Ohishi K."/>
            <person name="Motoyama A."/>
            <person name="Aizu T."/>
            <person name="Enomoto A."/>
            <person name="Kondo K."/>
            <person name="Tanaka S."/>
            <person name="Hara Y."/>
            <person name="Koshikawa S."/>
            <person name="Sagara H."/>
            <person name="Miura T."/>
            <person name="Yokobori S."/>
            <person name="Miyagawa K."/>
            <person name="Suzuki Y."/>
            <person name="Kubo T."/>
            <person name="Oyama M."/>
            <person name="Kohara Y."/>
            <person name="Fujiyama A."/>
            <person name="Arakawa K."/>
            <person name="Katayama T."/>
            <person name="Toyoda A."/>
            <person name="Kunieda T."/>
        </authorList>
    </citation>
    <scope>NUCLEOTIDE SEQUENCE [LARGE SCALE GENOMIC DNA]</scope>
    <source>
        <strain evidence="1 2">YOKOZUNA-1</strain>
    </source>
</reference>